<protein>
    <submittedName>
        <fullName evidence="1">Uncharacterized protein</fullName>
    </submittedName>
</protein>
<comment type="caution">
    <text evidence="1">The sequence shown here is derived from an EMBL/GenBank/DDBJ whole genome shotgun (WGS) entry which is preliminary data.</text>
</comment>
<gene>
    <name evidence="1" type="ORF">V6N12_051272</name>
</gene>
<organism evidence="1 2">
    <name type="scientific">Hibiscus sabdariffa</name>
    <name type="common">roselle</name>
    <dbReference type="NCBI Taxonomy" id="183260"/>
    <lineage>
        <taxon>Eukaryota</taxon>
        <taxon>Viridiplantae</taxon>
        <taxon>Streptophyta</taxon>
        <taxon>Embryophyta</taxon>
        <taxon>Tracheophyta</taxon>
        <taxon>Spermatophyta</taxon>
        <taxon>Magnoliopsida</taxon>
        <taxon>eudicotyledons</taxon>
        <taxon>Gunneridae</taxon>
        <taxon>Pentapetalae</taxon>
        <taxon>rosids</taxon>
        <taxon>malvids</taxon>
        <taxon>Malvales</taxon>
        <taxon>Malvaceae</taxon>
        <taxon>Malvoideae</taxon>
        <taxon>Hibiscus</taxon>
    </lineage>
</organism>
<accession>A0ABR2GEU1</accession>
<keyword evidence="2" id="KW-1185">Reference proteome</keyword>
<evidence type="ECO:0000313" key="1">
    <source>
        <dbReference type="EMBL" id="KAK8601439.1"/>
    </source>
</evidence>
<evidence type="ECO:0000313" key="2">
    <source>
        <dbReference type="Proteomes" id="UP001472677"/>
    </source>
</evidence>
<proteinExistence type="predicted"/>
<reference evidence="1 2" key="1">
    <citation type="journal article" date="2024" name="G3 (Bethesda)">
        <title>Genome assembly of Hibiscus sabdariffa L. provides insights into metabolisms of medicinal natural products.</title>
        <authorList>
            <person name="Kim T."/>
        </authorList>
    </citation>
    <scope>NUCLEOTIDE SEQUENCE [LARGE SCALE GENOMIC DNA]</scope>
    <source>
        <strain evidence="1">TK-2024</strain>
        <tissue evidence="1">Old leaves</tissue>
    </source>
</reference>
<name>A0ABR2GEU1_9ROSI</name>
<sequence length="120" mass="13478">MSMEKNGFMNMYSKCGGLGDLVRELEQLIFAVLSMNDAEIDRNLNEIDVSEILVGASVKENVMASIMNVNDFVMSLALYITDNNLLETTYEILLACAFEDLIVPSKGKEDKRFRLIKMLG</sequence>
<dbReference type="Proteomes" id="UP001472677">
    <property type="component" value="Unassembled WGS sequence"/>
</dbReference>
<dbReference type="EMBL" id="JBBPBM010000001">
    <property type="protein sequence ID" value="KAK8601439.1"/>
    <property type="molecule type" value="Genomic_DNA"/>
</dbReference>